<dbReference type="SMART" id="SM00363">
    <property type="entry name" value="S4"/>
    <property type="match status" value="1"/>
</dbReference>
<dbReference type="InterPro" id="IPR020103">
    <property type="entry name" value="PsdUridine_synth_cat_dom_sf"/>
</dbReference>
<evidence type="ECO:0000256" key="3">
    <source>
        <dbReference type="ARBA" id="ARBA00023235"/>
    </source>
</evidence>
<dbReference type="PANTHER" id="PTHR47683:SF3">
    <property type="entry name" value="RIBOSOMAL LARGE SUBUNIT PSEUDOURIDINE SYNTHASE B"/>
    <property type="match status" value="1"/>
</dbReference>
<dbReference type="Pfam" id="PF01479">
    <property type="entry name" value="S4"/>
    <property type="match status" value="1"/>
</dbReference>
<dbReference type="PROSITE" id="PS01149">
    <property type="entry name" value="PSI_RSU"/>
    <property type="match status" value="1"/>
</dbReference>
<dbReference type="NCBIfam" id="TIGR00093">
    <property type="entry name" value="pseudouridine synthase"/>
    <property type="match status" value="1"/>
</dbReference>
<keyword evidence="2 4" id="KW-0694">RNA-binding</keyword>
<accession>A0A538TN48</accession>
<proteinExistence type="inferred from homology"/>
<dbReference type="Proteomes" id="UP000317691">
    <property type="component" value="Unassembled WGS sequence"/>
</dbReference>
<dbReference type="GO" id="GO:0000455">
    <property type="term" value="P:enzyme-directed rRNA pseudouridine synthesis"/>
    <property type="evidence" value="ECO:0007669"/>
    <property type="project" value="UniProtKB-ARBA"/>
</dbReference>
<dbReference type="Gene3D" id="3.30.70.1560">
    <property type="entry name" value="Alpha-L RNA-binding motif"/>
    <property type="match status" value="1"/>
</dbReference>
<dbReference type="PROSITE" id="PS50889">
    <property type="entry name" value="S4"/>
    <property type="match status" value="1"/>
</dbReference>
<reference evidence="7 8" key="1">
    <citation type="journal article" date="2019" name="Nat. Microbiol.">
        <title>Mediterranean grassland soil C-N compound turnover is dependent on rainfall and depth, and is mediated by genomically divergent microorganisms.</title>
        <authorList>
            <person name="Diamond S."/>
            <person name="Andeer P.F."/>
            <person name="Li Z."/>
            <person name="Crits-Christoph A."/>
            <person name="Burstein D."/>
            <person name="Anantharaman K."/>
            <person name="Lane K.R."/>
            <person name="Thomas B.C."/>
            <person name="Pan C."/>
            <person name="Northen T.R."/>
            <person name="Banfield J.F."/>
        </authorList>
    </citation>
    <scope>NUCLEOTIDE SEQUENCE [LARGE SCALE GENOMIC DNA]</scope>
    <source>
        <strain evidence="7">WS_9</strain>
    </source>
</reference>
<evidence type="ECO:0000313" key="8">
    <source>
        <dbReference type="Proteomes" id="UP000317691"/>
    </source>
</evidence>
<dbReference type="InterPro" id="IPR002942">
    <property type="entry name" value="S4_RNA-bd"/>
</dbReference>
<dbReference type="Gene3D" id="3.30.70.580">
    <property type="entry name" value="Pseudouridine synthase I, catalytic domain, N-terminal subdomain"/>
    <property type="match status" value="1"/>
</dbReference>
<dbReference type="Pfam" id="PF00849">
    <property type="entry name" value="PseudoU_synth_2"/>
    <property type="match status" value="1"/>
</dbReference>
<evidence type="ECO:0000259" key="6">
    <source>
        <dbReference type="SMART" id="SM00363"/>
    </source>
</evidence>
<dbReference type="GO" id="GO:0003723">
    <property type="term" value="F:RNA binding"/>
    <property type="evidence" value="ECO:0007669"/>
    <property type="project" value="UniProtKB-KW"/>
</dbReference>
<protein>
    <recommendedName>
        <fullName evidence="5">Pseudouridine synthase</fullName>
        <ecNumber evidence="5">5.4.99.-</ecNumber>
    </recommendedName>
</protein>
<feature type="domain" description="RNA-binding S4" evidence="6">
    <location>
        <begin position="1"/>
        <end position="62"/>
    </location>
</feature>
<dbReference type="PANTHER" id="PTHR47683">
    <property type="entry name" value="PSEUDOURIDINE SYNTHASE FAMILY PROTEIN-RELATED"/>
    <property type="match status" value="1"/>
</dbReference>
<name>A0A538TN48_UNCEI</name>
<dbReference type="SUPFAM" id="SSF55174">
    <property type="entry name" value="Alpha-L RNA-binding motif"/>
    <property type="match status" value="1"/>
</dbReference>
<sequence length="247" mass="27356">MRLNHFLALAAGGSRREADRWIQEGRVRINGAPPESIGISVEPEKDRVTLDGSRVELPKERRYIAYHKPRGLLVSRRSQGGRRTIFEVLGASIRGLHAVGRLDVESEGLILLTDDGALSEALLHPRTALLRRYRVWVRPVPDPKMLRLLSRGTTVEGVPVKPERVTHEGADRGLGVLVIDLAEGKKREVRVMAKAVGLDVARLVRIQFGPVRLEPLAQGAIRPLTRTEIDALRRDAFPGPASGARLR</sequence>
<dbReference type="InterPro" id="IPR020094">
    <property type="entry name" value="TruA/RsuA/RluB/E/F_N"/>
</dbReference>
<dbReference type="SUPFAM" id="SSF55120">
    <property type="entry name" value="Pseudouridine synthase"/>
    <property type="match status" value="1"/>
</dbReference>
<dbReference type="CDD" id="cd00165">
    <property type="entry name" value="S4"/>
    <property type="match status" value="1"/>
</dbReference>
<dbReference type="InterPro" id="IPR042092">
    <property type="entry name" value="PsdUridine_s_RsuA/RluB/E/F_cat"/>
</dbReference>
<dbReference type="InterPro" id="IPR000748">
    <property type="entry name" value="PsdUridine_synth_RsuA/RluB/E/F"/>
</dbReference>
<evidence type="ECO:0000256" key="5">
    <source>
        <dbReference type="RuleBase" id="RU003887"/>
    </source>
</evidence>
<comment type="caution">
    <text evidence="7">The sequence shown here is derived from an EMBL/GenBank/DDBJ whole genome shotgun (WGS) entry which is preliminary data.</text>
</comment>
<dbReference type="InterPro" id="IPR036986">
    <property type="entry name" value="S4_RNA-bd_sf"/>
</dbReference>
<gene>
    <name evidence="7" type="ORF">E6K79_05880</name>
</gene>
<dbReference type="GO" id="GO:0120159">
    <property type="term" value="F:rRNA pseudouridine synthase activity"/>
    <property type="evidence" value="ECO:0007669"/>
    <property type="project" value="UniProtKB-ARBA"/>
</dbReference>
<organism evidence="7 8">
    <name type="scientific">Eiseniibacteriota bacterium</name>
    <dbReference type="NCBI Taxonomy" id="2212470"/>
    <lineage>
        <taxon>Bacteria</taxon>
        <taxon>Candidatus Eiseniibacteriota</taxon>
    </lineage>
</organism>
<dbReference type="EC" id="5.4.99.-" evidence="5"/>
<dbReference type="AlphaFoldDB" id="A0A538TN48"/>
<keyword evidence="3 5" id="KW-0413">Isomerase</keyword>
<evidence type="ECO:0000256" key="4">
    <source>
        <dbReference type="PROSITE-ProRule" id="PRU00182"/>
    </source>
</evidence>
<dbReference type="Gene3D" id="3.10.290.10">
    <property type="entry name" value="RNA-binding S4 domain"/>
    <property type="match status" value="1"/>
</dbReference>
<evidence type="ECO:0000256" key="1">
    <source>
        <dbReference type="ARBA" id="ARBA00008348"/>
    </source>
</evidence>
<dbReference type="InterPro" id="IPR050343">
    <property type="entry name" value="RsuA_PseudoU_synthase"/>
</dbReference>
<dbReference type="InterPro" id="IPR006145">
    <property type="entry name" value="PsdUridine_synth_RsuA/RluA"/>
</dbReference>
<dbReference type="EMBL" id="VBOZ01000015">
    <property type="protein sequence ID" value="TMQ65025.1"/>
    <property type="molecule type" value="Genomic_DNA"/>
</dbReference>
<evidence type="ECO:0000256" key="2">
    <source>
        <dbReference type="ARBA" id="ARBA00022884"/>
    </source>
</evidence>
<evidence type="ECO:0000313" key="7">
    <source>
        <dbReference type="EMBL" id="TMQ65025.1"/>
    </source>
</evidence>
<dbReference type="InterPro" id="IPR018496">
    <property type="entry name" value="PsdUridine_synth_RsuA/RluB_CS"/>
</dbReference>
<comment type="similarity">
    <text evidence="1 5">Belongs to the pseudouridine synthase RsuA family.</text>
</comment>